<evidence type="ECO:0000313" key="3">
    <source>
        <dbReference type="EMBL" id="EJJ08384.1"/>
    </source>
</evidence>
<dbReference type="OrthoDB" id="34166at2"/>
<comment type="pathway">
    <text evidence="1">Cofactor biosynthesis; thiamine diphosphate biosynthesis.</text>
</comment>
<dbReference type="SUPFAM" id="SSF48613">
    <property type="entry name" value="Heme oxygenase-like"/>
    <property type="match status" value="1"/>
</dbReference>
<dbReference type="HOGENOM" id="CLU_077537_3_2_11"/>
<dbReference type="STRING" id="1160718.SU9_04011"/>
<dbReference type="EMBL" id="AJGV01000031">
    <property type="protein sequence ID" value="EJJ08384.1"/>
    <property type="molecule type" value="Genomic_DNA"/>
</dbReference>
<reference evidence="3" key="1">
    <citation type="journal article" date="2012" name="J. Bacteriol.">
        <title>Genome Sequence of Streptomyces auratus Strain AGR0001, a Phoslactomycin-Producing Actinomycete.</title>
        <authorList>
            <person name="Han X."/>
            <person name="Li M."/>
            <person name="Ding Z."/>
            <person name="Zhao J."/>
            <person name="Ji K."/>
            <person name="Wen M."/>
            <person name="Lu T."/>
        </authorList>
    </citation>
    <scope>NUCLEOTIDE SEQUENCE [LARGE SCALE GENOMIC DNA]</scope>
    <source>
        <strain evidence="3">AGR0001</strain>
    </source>
</reference>
<dbReference type="Pfam" id="PF03070">
    <property type="entry name" value="TENA_THI-4"/>
    <property type="match status" value="1"/>
</dbReference>
<feature type="domain" description="Thiaminase-2/PQQC" evidence="2">
    <location>
        <begin position="16"/>
        <end position="216"/>
    </location>
</feature>
<dbReference type="KEGG" id="sauh:SU9_027570"/>
<name>J1RV49_9ACTN</name>
<evidence type="ECO:0000256" key="1">
    <source>
        <dbReference type="ARBA" id="ARBA00004948"/>
    </source>
</evidence>
<evidence type="ECO:0000313" key="4">
    <source>
        <dbReference type="EMBL" id="QTZ94743.1"/>
    </source>
</evidence>
<organism evidence="3">
    <name type="scientific">Streptomyces auratus AGR0001</name>
    <dbReference type="NCBI Taxonomy" id="1160718"/>
    <lineage>
        <taxon>Bacteria</taxon>
        <taxon>Bacillati</taxon>
        <taxon>Actinomycetota</taxon>
        <taxon>Actinomycetes</taxon>
        <taxon>Kitasatosporales</taxon>
        <taxon>Streptomycetaceae</taxon>
        <taxon>Streptomyces</taxon>
    </lineage>
</organism>
<dbReference type="AlphaFoldDB" id="J1RV49"/>
<protein>
    <submittedName>
        <fullName evidence="3">TenA family transcriptional activator</fullName>
    </submittedName>
    <submittedName>
        <fullName evidence="4">TenA family transcriptional regulator</fullName>
    </submittedName>
</protein>
<dbReference type="Proteomes" id="UP000009036">
    <property type="component" value="Chromosome"/>
</dbReference>
<dbReference type="Gene3D" id="1.20.910.10">
    <property type="entry name" value="Heme oxygenase-like"/>
    <property type="match status" value="1"/>
</dbReference>
<evidence type="ECO:0000259" key="2">
    <source>
        <dbReference type="Pfam" id="PF03070"/>
    </source>
</evidence>
<evidence type="ECO:0000313" key="5">
    <source>
        <dbReference type="Proteomes" id="UP000009036"/>
    </source>
</evidence>
<accession>J1RV49</accession>
<dbReference type="PATRIC" id="fig|1160718.3.peg.829"/>
<dbReference type="RefSeq" id="WP_006602384.1">
    <property type="nucleotide sequence ID" value="NZ_CP072931.1"/>
</dbReference>
<keyword evidence="5" id="KW-1185">Reference proteome</keyword>
<gene>
    <name evidence="4" type="ORF">SU9_027570</name>
    <name evidence="3" type="ORF">SU9_04011</name>
</gene>
<dbReference type="eggNOG" id="COG0819">
    <property type="taxonomic scope" value="Bacteria"/>
</dbReference>
<sequence length="229" mass="24225">MLSDDLAELAAPVLRDVLDHPFWAGLRQGTLPGEALVRFVEQDTGHLLPCYGRAFARCAALTADDGDLVLLSRCAFETVASGPRLRAVLADLAPALGVRRPDPAAGAHHAARVQCATVTAAAATSWAAGLGALLPFMLFHLEVCQDLRARQRPDSRYVPWLAAYLPGDGARYAVRAVRELADRFGATATPAETAETADWFLRGARCELAFADAALDDGPAPAVPAPSPC</sequence>
<proteinExistence type="predicted"/>
<reference evidence="4" key="2">
    <citation type="submission" date="2021-04" db="EMBL/GenBank/DDBJ databases">
        <authorList>
            <person name="Wen M.-L."/>
            <person name="Han X.-L."/>
            <person name="Xiong J."/>
        </authorList>
    </citation>
    <scope>NUCLEOTIDE SEQUENCE</scope>
    <source>
        <strain evidence="4">AGR0001</strain>
    </source>
</reference>
<dbReference type="EMBL" id="CP072931">
    <property type="protein sequence ID" value="QTZ94743.1"/>
    <property type="molecule type" value="Genomic_DNA"/>
</dbReference>
<dbReference type="InterPro" id="IPR016084">
    <property type="entry name" value="Haem_Oase-like_multi-hlx"/>
</dbReference>
<dbReference type="InterPro" id="IPR004305">
    <property type="entry name" value="Thiaminase-2/PQQC"/>
</dbReference>